<feature type="transmembrane region" description="Helical" evidence="6">
    <location>
        <begin position="330"/>
        <end position="351"/>
    </location>
</feature>
<feature type="domain" description="G-protein coupled receptors family 2 profile 2" evidence="7">
    <location>
        <begin position="325"/>
        <end position="513"/>
    </location>
</feature>
<feature type="compositionally biased region" description="Polar residues" evidence="5">
    <location>
        <begin position="737"/>
        <end position="757"/>
    </location>
</feature>
<feature type="transmembrane region" description="Helical" evidence="6">
    <location>
        <begin position="181"/>
        <end position="201"/>
    </location>
</feature>
<dbReference type="Pfam" id="PF00002">
    <property type="entry name" value="7tm_2"/>
    <property type="match status" value="1"/>
</dbReference>
<keyword evidence="2 6" id="KW-0812">Transmembrane</keyword>
<feature type="transmembrane region" description="Helical" evidence="6">
    <location>
        <begin position="363"/>
        <end position="385"/>
    </location>
</feature>
<dbReference type="EMBL" id="MPDP01000201">
    <property type="protein sequence ID" value="KAK1471542.1"/>
    <property type="molecule type" value="Genomic_DNA"/>
</dbReference>
<dbReference type="Proteomes" id="UP001239213">
    <property type="component" value="Unassembled WGS sequence"/>
</dbReference>
<feature type="region of interest" description="Disordered" evidence="5">
    <location>
        <begin position="591"/>
        <end position="615"/>
    </location>
</feature>
<protein>
    <submittedName>
        <fullName evidence="8">G-protein coupled receptor</fullName>
    </submittedName>
</protein>
<dbReference type="PROSITE" id="PS50261">
    <property type="entry name" value="G_PROTEIN_RECEP_F2_4"/>
    <property type="match status" value="1"/>
</dbReference>
<sequence length="757" mass="85122">MGSANTSSLWSNDDTSKLQPSIPGLRWLDKGFTRRMEVEKGIGQEAPECQTVWGLEPWYPSADHPAALTKNTYGYAARQLTHLTKNFGPGPGEPCNGAAGGNRPGVPGVPSNCQVSAVSSLPWFSAQEGVQEGTHVLTRPVPTWNMASTASWPIRPYTAPATRHAKAQGLRRLDELMTGSFPLFLHFTVVAIIFDPVFYAFSGPCWFSFVDNSVPGFWLSTSACALLQTILVRMGEVSVLERLAIHHFTKPIHNISSKAHDQSRRQSLPLVRNITGCRQRRHQSDAVSYRVNRPGHTKGPLPVPYTTIDKMDTPQEKANLDKGDLDLLSIIERTCSVFSLLGCVFIIVTFCSSRAFHKPINRLVFFASFGNMMTNVGTLMARSYIGSPDSPGCQLQAFLVQMFMPADAFWTLTMAINVYLTFYYKFDAERLRRMEIPYLVCCYGIPFIPALVYVFVRNGDGLRVYGNATLWCWIRPEWEIWRILTFYGPVWIAILITFFIYIRAGREIYQKRKQLHNFSSSDHDQMNSFHDVLTSMKTTEVYVTSEAMDQPQGSIGLATVGRRGSEAGPVPRLPNAAYSVSISANRYSRNESQAEAAIPPTESNTADTSAQRPMNSARRRNYELNNAAWSYTKCSILFFTVILITWVPSSANRVYSVIHTKESSTPLEFMSAFVLPLQGFWNALIYVVTSWKACKTLWTDIKYSSRRPDVTEIVGSFRHSDQFKIPSQNRRTKNYESESITELMNSRPASNEQPSRS</sequence>
<comment type="subcellular location">
    <subcellularLocation>
        <location evidence="1">Membrane</location>
        <topology evidence="1">Multi-pass membrane protein</topology>
    </subcellularLocation>
</comment>
<gene>
    <name evidence="8" type="ORF">CCUS01_06025</name>
</gene>
<feature type="compositionally biased region" description="Polar residues" evidence="5">
    <location>
        <begin position="1"/>
        <end position="19"/>
    </location>
</feature>
<evidence type="ECO:0000256" key="1">
    <source>
        <dbReference type="ARBA" id="ARBA00004141"/>
    </source>
</evidence>
<keyword evidence="8" id="KW-0675">Receptor</keyword>
<dbReference type="Gene3D" id="1.20.1070.10">
    <property type="entry name" value="Rhodopsin 7-helix transmembrane proteins"/>
    <property type="match status" value="1"/>
</dbReference>
<evidence type="ECO:0000256" key="3">
    <source>
        <dbReference type="ARBA" id="ARBA00022989"/>
    </source>
</evidence>
<evidence type="ECO:0000313" key="8">
    <source>
        <dbReference type="EMBL" id="KAK1471542.1"/>
    </source>
</evidence>
<dbReference type="GO" id="GO:0007189">
    <property type="term" value="P:adenylate cyclase-activating G protein-coupled receptor signaling pathway"/>
    <property type="evidence" value="ECO:0007669"/>
    <property type="project" value="TreeGrafter"/>
</dbReference>
<evidence type="ECO:0000256" key="6">
    <source>
        <dbReference type="SAM" id="Phobius"/>
    </source>
</evidence>
<accession>A0AAI9V691</accession>
<evidence type="ECO:0000259" key="7">
    <source>
        <dbReference type="PROSITE" id="PS50261"/>
    </source>
</evidence>
<feature type="transmembrane region" description="Helical" evidence="6">
    <location>
        <begin position="436"/>
        <end position="456"/>
    </location>
</feature>
<dbReference type="GO" id="GO:0007166">
    <property type="term" value="P:cell surface receptor signaling pathway"/>
    <property type="evidence" value="ECO:0007669"/>
    <property type="project" value="InterPro"/>
</dbReference>
<dbReference type="PANTHER" id="PTHR23112:SF22">
    <property type="entry name" value="G-PROTEIN COUPLED RECEPTOR"/>
    <property type="match status" value="1"/>
</dbReference>
<proteinExistence type="predicted"/>
<dbReference type="GO" id="GO:0004930">
    <property type="term" value="F:G protein-coupled receptor activity"/>
    <property type="evidence" value="ECO:0007669"/>
    <property type="project" value="InterPro"/>
</dbReference>
<evidence type="ECO:0000256" key="4">
    <source>
        <dbReference type="ARBA" id="ARBA00023136"/>
    </source>
</evidence>
<dbReference type="GO" id="GO:0005886">
    <property type="term" value="C:plasma membrane"/>
    <property type="evidence" value="ECO:0007669"/>
    <property type="project" value="TreeGrafter"/>
</dbReference>
<feature type="transmembrane region" description="Helical" evidence="6">
    <location>
        <begin position="669"/>
        <end position="688"/>
    </location>
</feature>
<keyword evidence="3 6" id="KW-1133">Transmembrane helix</keyword>
<dbReference type="PANTHER" id="PTHR23112">
    <property type="entry name" value="G PROTEIN-COUPLED RECEPTOR 157-RELATED"/>
    <property type="match status" value="1"/>
</dbReference>
<dbReference type="InterPro" id="IPR000832">
    <property type="entry name" value="GPCR_2_secretin-like"/>
</dbReference>
<comment type="caution">
    <text evidence="8">The sequence shown here is derived from an EMBL/GenBank/DDBJ whole genome shotgun (WGS) entry which is preliminary data.</text>
</comment>
<keyword evidence="4 6" id="KW-0472">Membrane</keyword>
<feature type="compositionally biased region" description="Polar residues" evidence="5">
    <location>
        <begin position="601"/>
        <end position="614"/>
    </location>
</feature>
<organism evidence="8 9">
    <name type="scientific">Colletotrichum cuscutae</name>
    <dbReference type="NCBI Taxonomy" id="1209917"/>
    <lineage>
        <taxon>Eukaryota</taxon>
        <taxon>Fungi</taxon>
        <taxon>Dikarya</taxon>
        <taxon>Ascomycota</taxon>
        <taxon>Pezizomycotina</taxon>
        <taxon>Sordariomycetes</taxon>
        <taxon>Hypocreomycetidae</taxon>
        <taxon>Glomerellales</taxon>
        <taxon>Glomerellaceae</taxon>
        <taxon>Colletotrichum</taxon>
        <taxon>Colletotrichum acutatum species complex</taxon>
    </lineage>
</organism>
<feature type="transmembrane region" description="Helical" evidence="6">
    <location>
        <begin position="397"/>
        <end position="424"/>
    </location>
</feature>
<evidence type="ECO:0000256" key="5">
    <source>
        <dbReference type="SAM" id="MobiDB-lite"/>
    </source>
</evidence>
<dbReference type="AlphaFoldDB" id="A0AAI9V691"/>
<name>A0AAI9V691_9PEZI</name>
<feature type="region of interest" description="Disordered" evidence="5">
    <location>
        <begin position="1"/>
        <end position="22"/>
    </location>
</feature>
<keyword evidence="9" id="KW-1185">Reference proteome</keyword>
<reference evidence="8" key="1">
    <citation type="submission" date="2016-11" db="EMBL/GenBank/DDBJ databases">
        <title>The genome sequence of Colletotrichum cuscutae.</title>
        <authorList>
            <person name="Baroncelli R."/>
        </authorList>
    </citation>
    <scope>NUCLEOTIDE SEQUENCE</scope>
    <source>
        <strain evidence="8">IMI 304802</strain>
    </source>
</reference>
<dbReference type="SUPFAM" id="SSF81321">
    <property type="entry name" value="Family A G protein-coupled receptor-like"/>
    <property type="match status" value="1"/>
</dbReference>
<dbReference type="CDD" id="cd13952">
    <property type="entry name" value="7tm_classB"/>
    <property type="match status" value="1"/>
</dbReference>
<evidence type="ECO:0000313" key="9">
    <source>
        <dbReference type="Proteomes" id="UP001239213"/>
    </source>
</evidence>
<feature type="region of interest" description="Disordered" evidence="5">
    <location>
        <begin position="728"/>
        <end position="757"/>
    </location>
</feature>
<dbReference type="InterPro" id="IPR017981">
    <property type="entry name" value="GPCR_2-like_7TM"/>
</dbReference>
<evidence type="ECO:0000256" key="2">
    <source>
        <dbReference type="ARBA" id="ARBA00022692"/>
    </source>
</evidence>
<feature type="transmembrane region" description="Helical" evidence="6">
    <location>
        <begin position="480"/>
        <end position="502"/>
    </location>
</feature>
<feature type="transmembrane region" description="Helical" evidence="6">
    <location>
        <begin position="628"/>
        <end position="649"/>
    </location>
</feature>